<evidence type="ECO:0000313" key="3">
    <source>
        <dbReference type="Proteomes" id="UP001345219"/>
    </source>
</evidence>
<evidence type="ECO:0000313" key="2">
    <source>
        <dbReference type="EMBL" id="KAK4753269.1"/>
    </source>
</evidence>
<feature type="compositionally biased region" description="Basic residues" evidence="1">
    <location>
        <begin position="125"/>
        <end position="134"/>
    </location>
</feature>
<protein>
    <submittedName>
        <fullName evidence="2">Uncharacterized protein</fullName>
    </submittedName>
</protein>
<dbReference type="Proteomes" id="UP001345219">
    <property type="component" value="Chromosome 16"/>
</dbReference>
<feature type="region of interest" description="Disordered" evidence="1">
    <location>
        <begin position="94"/>
        <end position="143"/>
    </location>
</feature>
<keyword evidence="3" id="KW-1185">Reference proteome</keyword>
<name>A0AAN7JUD6_9MYRT</name>
<accession>A0AAN7JUD6</accession>
<dbReference type="EMBL" id="JAXIOK010000016">
    <property type="protein sequence ID" value="KAK4753269.1"/>
    <property type="molecule type" value="Genomic_DNA"/>
</dbReference>
<reference evidence="2 3" key="1">
    <citation type="journal article" date="2023" name="Hortic Res">
        <title>Pangenome of water caltrop reveals structural variations and asymmetric subgenome divergence after allopolyploidization.</title>
        <authorList>
            <person name="Zhang X."/>
            <person name="Chen Y."/>
            <person name="Wang L."/>
            <person name="Yuan Y."/>
            <person name="Fang M."/>
            <person name="Shi L."/>
            <person name="Lu R."/>
            <person name="Comes H.P."/>
            <person name="Ma Y."/>
            <person name="Chen Y."/>
            <person name="Huang G."/>
            <person name="Zhou Y."/>
            <person name="Zheng Z."/>
            <person name="Qiu Y."/>
        </authorList>
    </citation>
    <scope>NUCLEOTIDE SEQUENCE [LARGE SCALE GENOMIC DNA]</scope>
    <source>
        <tissue evidence="2">Roots</tissue>
    </source>
</reference>
<dbReference type="AlphaFoldDB" id="A0AAN7JUD6"/>
<gene>
    <name evidence="2" type="ORF">SAY87_022067</name>
</gene>
<sequence>MKSKLYVLAEKDLTRQNFHPNGGLRLLHSIVRLRPPPAANKNATLTSKEKSRAALSLLKAEKSPDRIVEICRAPFLTPDLELNRIAYSVAISSLTKSRSPRAVSTSGTSSSSPTRSSCTNNPGWSRRRSTHSSRSRFSESAGR</sequence>
<evidence type="ECO:0000256" key="1">
    <source>
        <dbReference type="SAM" id="MobiDB-lite"/>
    </source>
</evidence>
<feature type="compositionally biased region" description="Low complexity" evidence="1">
    <location>
        <begin position="104"/>
        <end position="119"/>
    </location>
</feature>
<organism evidence="2 3">
    <name type="scientific">Trapa incisa</name>
    <dbReference type="NCBI Taxonomy" id="236973"/>
    <lineage>
        <taxon>Eukaryota</taxon>
        <taxon>Viridiplantae</taxon>
        <taxon>Streptophyta</taxon>
        <taxon>Embryophyta</taxon>
        <taxon>Tracheophyta</taxon>
        <taxon>Spermatophyta</taxon>
        <taxon>Magnoliopsida</taxon>
        <taxon>eudicotyledons</taxon>
        <taxon>Gunneridae</taxon>
        <taxon>Pentapetalae</taxon>
        <taxon>rosids</taxon>
        <taxon>malvids</taxon>
        <taxon>Myrtales</taxon>
        <taxon>Lythraceae</taxon>
        <taxon>Trapa</taxon>
    </lineage>
</organism>
<comment type="caution">
    <text evidence="2">The sequence shown here is derived from an EMBL/GenBank/DDBJ whole genome shotgun (WGS) entry which is preliminary data.</text>
</comment>
<proteinExistence type="predicted"/>